<reference evidence="2 3" key="1">
    <citation type="submission" date="2016-07" db="EMBL/GenBank/DDBJ databases">
        <title>Pervasive Adenine N6-methylation of Active Genes in Fungi.</title>
        <authorList>
            <consortium name="DOE Joint Genome Institute"/>
            <person name="Mondo S.J."/>
            <person name="Dannebaum R.O."/>
            <person name="Kuo R.C."/>
            <person name="Labutti K."/>
            <person name="Haridas S."/>
            <person name="Kuo A."/>
            <person name="Salamov A."/>
            <person name="Ahrendt S.R."/>
            <person name="Lipzen A."/>
            <person name="Sullivan W."/>
            <person name="Andreopoulos W.B."/>
            <person name="Clum A."/>
            <person name="Lindquist E."/>
            <person name="Daum C."/>
            <person name="Ramamoorthy G.K."/>
            <person name="Gryganskyi A."/>
            <person name="Culley D."/>
            <person name="Magnuson J.K."/>
            <person name="James T.Y."/>
            <person name="O'Malley M.A."/>
            <person name="Stajich J.E."/>
            <person name="Spatafora J.W."/>
            <person name="Visel A."/>
            <person name="Grigoriev I.V."/>
        </authorList>
    </citation>
    <scope>NUCLEOTIDE SEQUENCE [LARGE SCALE GENOMIC DNA]</scope>
    <source>
        <strain evidence="2 3">12-1054</strain>
    </source>
</reference>
<dbReference type="RefSeq" id="XP_040728035.1">
    <property type="nucleotide sequence ID" value="XM_040870801.1"/>
</dbReference>
<accession>A0A1Y2FU51</accession>
<protein>
    <submittedName>
        <fullName evidence="2">Uncharacterized protein</fullName>
    </submittedName>
</protein>
<sequence>MPELLEPDQPGHVRLHTWLGPSGSQSQSMSESNAQKPKQRAQASSASKDNKSNLVPWIVLKTQLRLKNGSQRKLFVNLVKEREPRLSRHISFWLTLPLEEMGKTGGAVLYMDILPPVTVYTTFPRHEAYLHDILLEMASSFLVRNGIGSIIKDTLTLPKLEHKGPLPADSLWQYLEDGPADNGIDVASSASQPSIIRSASQQPSRAPLIQEVKTTTTTTRSTMQSGLESHGAQKVSDSKSKGEAPRTAAREGFAQTPRQDAQPSAASKDEKSNLAPWIVMKTQLRTKNGLQSKLFVNIVIEREPRRSREEAPWLTLLQEDKDKAGNAVFYMDILPCMHLYDHVSRADHFMHEALLQLASSFLEDRGIGMIVSESFTLPKMLHKGPLPADSQWHSAASSVDSSRDNSISGAAQQQTRPQLIQEVERTPMQTASNITPHHSPRTPQPKTSTHSQPQRNLASEKASQSPKQDTQASVASNNTNSNLLPWLVLQTQLETLDGSRHELFVNIVTERVIRRSKEEVWLTLPQEEKDKGGKKVFYMDILPGAPVTSALSPKDSDQHEHFLAMAWIWLRRRGVGELMREVQNLPNLQHKGPLPADSLWQNFNTVNGSSNAKVSKTPQPSPVSNAAQQQPHPTPTEEPKPKSTSTPVQKMNQEPAPLYTLEVFDPKVFAALQPSQYTYMLKVPLPKIDTRD</sequence>
<feature type="region of interest" description="Disordered" evidence="1">
    <location>
        <begin position="430"/>
        <end position="477"/>
    </location>
</feature>
<feature type="region of interest" description="Disordered" evidence="1">
    <location>
        <begin position="183"/>
        <end position="271"/>
    </location>
</feature>
<name>A0A1Y2FU51_PROLT</name>
<gene>
    <name evidence="2" type="ORF">BCR37DRAFT_390088</name>
</gene>
<comment type="caution">
    <text evidence="2">The sequence shown here is derived from an EMBL/GenBank/DDBJ whole genome shotgun (WGS) entry which is preliminary data.</text>
</comment>
<evidence type="ECO:0000256" key="1">
    <source>
        <dbReference type="SAM" id="MobiDB-lite"/>
    </source>
</evidence>
<feature type="compositionally biased region" description="Low complexity" evidence="1">
    <location>
        <begin position="390"/>
        <end position="408"/>
    </location>
</feature>
<feature type="compositionally biased region" description="Polar residues" evidence="1">
    <location>
        <begin position="599"/>
        <end position="631"/>
    </location>
</feature>
<feature type="compositionally biased region" description="Polar residues" evidence="1">
    <location>
        <begin position="444"/>
        <end position="477"/>
    </location>
</feature>
<evidence type="ECO:0000313" key="3">
    <source>
        <dbReference type="Proteomes" id="UP000193685"/>
    </source>
</evidence>
<proteinExistence type="predicted"/>
<dbReference type="GeneID" id="63787400"/>
<feature type="region of interest" description="Disordered" evidence="1">
    <location>
        <begin position="1"/>
        <end position="49"/>
    </location>
</feature>
<feature type="compositionally biased region" description="Polar residues" evidence="1">
    <location>
        <begin position="188"/>
        <end position="204"/>
    </location>
</feature>
<feature type="region of interest" description="Disordered" evidence="1">
    <location>
        <begin position="385"/>
        <end position="418"/>
    </location>
</feature>
<feature type="region of interest" description="Disordered" evidence="1">
    <location>
        <begin position="599"/>
        <end position="654"/>
    </location>
</feature>
<feature type="compositionally biased region" description="Polar residues" evidence="1">
    <location>
        <begin position="409"/>
        <end position="418"/>
    </location>
</feature>
<evidence type="ECO:0000313" key="2">
    <source>
        <dbReference type="EMBL" id="ORY87540.1"/>
    </source>
</evidence>
<dbReference type="EMBL" id="MCFI01000001">
    <property type="protein sequence ID" value="ORY87540.1"/>
    <property type="molecule type" value="Genomic_DNA"/>
</dbReference>
<feature type="compositionally biased region" description="Polar residues" evidence="1">
    <location>
        <begin position="256"/>
        <end position="265"/>
    </location>
</feature>
<organism evidence="2 3">
    <name type="scientific">Protomyces lactucae-debilis</name>
    <dbReference type="NCBI Taxonomy" id="2754530"/>
    <lineage>
        <taxon>Eukaryota</taxon>
        <taxon>Fungi</taxon>
        <taxon>Dikarya</taxon>
        <taxon>Ascomycota</taxon>
        <taxon>Taphrinomycotina</taxon>
        <taxon>Taphrinomycetes</taxon>
        <taxon>Taphrinales</taxon>
        <taxon>Protomycetaceae</taxon>
        <taxon>Protomyces</taxon>
    </lineage>
</organism>
<dbReference type="AlphaFoldDB" id="A0A1Y2FU51"/>
<dbReference type="Proteomes" id="UP000193685">
    <property type="component" value="Unassembled WGS sequence"/>
</dbReference>
<feature type="compositionally biased region" description="Low complexity" evidence="1">
    <location>
        <begin position="22"/>
        <end position="35"/>
    </location>
</feature>
<keyword evidence="3" id="KW-1185">Reference proteome</keyword>